<dbReference type="InterPro" id="IPR046758">
    <property type="entry name" value="Sey1/RHD3-like_3HB"/>
</dbReference>
<evidence type="ECO:0000256" key="2">
    <source>
        <dbReference type="ARBA" id="ARBA00022741"/>
    </source>
</evidence>
<accession>A0A9W8LKT0</accession>
<dbReference type="CDD" id="cd01851">
    <property type="entry name" value="GBP"/>
    <property type="match status" value="1"/>
</dbReference>
<organism evidence="12 13">
    <name type="scientific">Coemansia javaensis</name>
    <dbReference type="NCBI Taxonomy" id="2761396"/>
    <lineage>
        <taxon>Eukaryota</taxon>
        <taxon>Fungi</taxon>
        <taxon>Fungi incertae sedis</taxon>
        <taxon>Zoopagomycota</taxon>
        <taxon>Kickxellomycotina</taxon>
        <taxon>Kickxellomycetes</taxon>
        <taxon>Kickxellales</taxon>
        <taxon>Kickxellaceae</taxon>
        <taxon>Coemansia</taxon>
    </lineage>
</organism>
<dbReference type="EMBL" id="JANBUL010000025">
    <property type="protein sequence ID" value="KAJ2784518.1"/>
    <property type="molecule type" value="Genomic_DNA"/>
</dbReference>
<dbReference type="GO" id="GO:0005525">
    <property type="term" value="F:GTP binding"/>
    <property type="evidence" value="ECO:0007669"/>
    <property type="project" value="UniProtKB-UniRule"/>
</dbReference>
<feature type="topological domain" description="Cytoplasmic" evidence="8">
    <location>
        <begin position="739"/>
        <end position="838"/>
    </location>
</feature>
<evidence type="ECO:0000256" key="3">
    <source>
        <dbReference type="ARBA" id="ARBA00022801"/>
    </source>
</evidence>
<evidence type="ECO:0000256" key="10">
    <source>
        <dbReference type="SAM" id="Phobius"/>
    </source>
</evidence>
<dbReference type="SUPFAM" id="SSF52540">
    <property type="entry name" value="P-loop containing nucleoside triphosphate hydrolases"/>
    <property type="match status" value="1"/>
</dbReference>
<dbReference type="Proteomes" id="UP001140217">
    <property type="component" value="Unassembled WGS sequence"/>
</dbReference>
<evidence type="ECO:0000256" key="4">
    <source>
        <dbReference type="ARBA" id="ARBA00022824"/>
    </source>
</evidence>
<gene>
    <name evidence="8 12" type="primary">SEY1</name>
    <name evidence="12" type="ORF">H4R18_001058</name>
</gene>
<comment type="caution">
    <text evidence="12">The sequence shown here is derived from an EMBL/GenBank/DDBJ whole genome shotgun (WGS) entry which is preliminary data.</text>
</comment>
<dbReference type="OrthoDB" id="1597724at2759"/>
<dbReference type="GO" id="GO:0003924">
    <property type="term" value="F:GTPase activity"/>
    <property type="evidence" value="ECO:0007669"/>
    <property type="project" value="UniProtKB-UniRule"/>
</dbReference>
<keyword evidence="13" id="KW-1185">Reference proteome</keyword>
<dbReference type="GO" id="GO:0016320">
    <property type="term" value="P:endoplasmic reticulum membrane fusion"/>
    <property type="evidence" value="ECO:0007669"/>
    <property type="project" value="TreeGrafter"/>
</dbReference>
<dbReference type="PROSITE" id="PS51715">
    <property type="entry name" value="G_GB1_RHD3"/>
    <property type="match status" value="1"/>
</dbReference>
<dbReference type="Gene3D" id="3.40.50.300">
    <property type="entry name" value="P-loop containing nucleotide triphosphate hydrolases"/>
    <property type="match status" value="1"/>
</dbReference>
<evidence type="ECO:0000256" key="9">
    <source>
        <dbReference type="SAM" id="MobiDB-lite"/>
    </source>
</evidence>
<dbReference type="PANTHER" id="PTHR45923">
    <property type="entry name" value="PROTEIN SEY1"/>
    <property type="match status" value="1"/>
</dbReference>
<feature type="compositionally biased region" description="Low complexity" evidence="9">
    <location>
        <begin position="13"/>
        <end position="24"/>
    </location>
</feature>
<keyword evidence="6 8" id="KW-0342">GTP-binding</keyword>
<keyword evidence="4 8" id="KW-0256">Endoplasmic reticulum</keyword>
<feature type="transmembrane region" description="Helical" evidence="10">
    <location>
        <begin position="694"/>
        <end position="713"/>
    </location>
</feature>
<feature type="transmembrane region" description="Helical" evidence="10">
    <location>
        <begin position="719"/>
        <end position="739"/>
    </location>
</feature>
<keyword evidence="5 8" id="KW-1133">Transmembrane helix</keyword>
<dbReference type="InterPro" id="IPR008803">
    <property type="entry name" value="RHD3/Sey1"/>
</dbReference>
<keyword evidence="1 8" id="KW-0812">Transmembrane</keyword>
<keyword evidence="3 8" id="KW-0378">Hydrolase</keyword>
<evidence type="ECO:0000259" key="11">
    <source>
        <dbReference type="PROSITE" id="PS51715"/>
    </source>
</evidence>
<dbReference type="PANTHER" id="PTHR45923:SF2">
    <property type="entry name" value="PROTEIN SEY1"/>
    <property type="match status" value="1"/>
</dbReference>
<sequence>MAAANQRASGMRGAANGAKASSSGTRLQVVDDEQRFSDELPEYMEHRWGLADAGFDYNVVAVFGSQSTGKSTLLNRLFGTKFDVMDEGNRQQTTRGIWGDRGSDAMPVLILDVEGTDGRERGENQDFERKSALFSLAIAEVLIVNMWETMVGLYNGANMGLLKTVMEVNLQLFGGRREGRTLLHFVIRDHVSPTPLESLAATLRKDMDRIWAGLSRPAGLDDAQLGDYFDLKFSSLPHKLLQPERFEQAALVLRRQFTDHGSRDYVFRAGYKRGVPADGFAHYARAVWEKVVSNKDLDLPTQQELLAQYRCDEIAAAALGPFREALEPLRPRVGAGEIVDGLGKAARGARAQALGSFDEQAARYHAGVYERKRAAFVQTLDGELHSLALNQVKNALSWAGERFAGESHKALEAAAAAAGAEGGEVAAEHSFSAVVGGVRQRVAAWFGAVVADLEIEDAAWTLGPEIKHMNAMLDAATDKLRAAEMDRALEQLRQGAQDTLGETIGEQLGSPGAAMWASVMGGFDAASARADAQLQRRMDLAEVRDAAQRRQLEQRLHRGVWEDAVAALREETTDQMVLLKLRGALEERFRYDDAGLPRVWRPSDDIDAQFGQARAAAQALLPLLTKIDTSASRVLPDPIAAGAGSFFPAGFAAERSLALISGSRARELAKRFGREADALYLEAKRAMVTTQNHVPAWVLVLLVVLGWNEAMVILFNPLYLVLVAMLGGAAAVLHQLRLWGPVLRAVNGMLSMANDHVHELLVEAVHRTEPVAAQGPGSAAGAPARRAARRVRAAEDIELEPLGSSGLAGGSASGSGSGSASGSGSSSSLRLQDGTDPQ</sequence>
<evidence type="ECO:0000256" key="5">
    <source>
        <dbReference type="ARBA" id="ARBA00022989"/>
    </source>
</evidence>
<feature type="region of interest" description="Disordered" evidence="9">
    <location>
        <begin position="798"/>
        <end position="838"/>
    </location>
</feature>
<name>A0A9W8LKT0_9FUNG</name>
<dbReference type="InterPro" id="IPR030386">
    <property type="entry name" value="G_GB1_RHD3_dom"/>
</dbReference>
<dbReference type="InterPro" id="IPR027417">
    <property type="entry name" value="P-loop_NTPase"/>
</dbReference>
<dbReference type="HAMAP" id="MF_03109">
    <property type="entry name" value="Sey1"/>
    <property type="match status" value="1"/>
</dbReference>
<evidence type="ECO:0000256" key="7">
    <source>
        <dbReference type="ARBA" id="ARBA00023136"/>
    </source>
</evidence>
<protein>
    <submittedName>
        <fullName evidence="12">Dynamin-like GTPase that mediates homotypic ER fusion</fullName>
    </submittedName>
</protein>
<feature type="compositionally biased region" description="Gly residues" evidence="9">
    <location>
        <begin position="806"/>
        <end position="821"/>
    </location>
</feature>
<dbReference type="Pfam" id="PF20428">
    <property type="entry name" value="Sey1_3HB"/>
    <property type="match status" value="1"/>
</dbReference>
<dbReference type="AlphaFoldDB" id="A0A9W8LKT0"/>
<feature type="domain" description="GB1/RHD3-type G" evidence="11">
    <location>
        <begin position="54"/>
        <end position="284"/>
    </location>
</feature>
<dbReference type="FunFam" id="3.40.50.300:FF:000727">
    <property type="entry name" value="Protein SEY1 homolog"/>
    <property type="match status" value="1"/>
</dbReference>
<feature type="binding site" evidence="8">
    <location>
        <begin position="64"/>
        <end position="71"/>
    </location>
    <ligand>
        <name>GTP</name>
        <dbReference type="ChEBI" id="CHEBI:37565"/>
    </ligand>
</feature>
<comment type="subcellular location">
    <subcellularLocation>
        <location evidence="8">Endoplasmic reticulum membrane</location>
        <topology evidence="8">Multi-pass membrane protein</topology>
    </subcellularLocation>
    <text evidence="8">Enriched in the cortical ER. Concentrated in punctae along the ER tubules.</text>
</comment>
<keyword evidence="2 8" id="KW-0547">Nucleotide-binding</keyword>
<evidence type="ECO:0000313" key="13">
    <source>
        <dbReference type="Proteomes" id="UP001140217"/>
    </source>
</evidence>
<evidence type="ECO:0000256" key="1">
    <source>
        <dbReference type="ARBA" id="ARBA00022692"/>
    </source>
</evidence>
<feature type="region of interest" description="Disordered" evidence="9">
    <location>
        <begin position="1"/>
        <end position="28"/>
    </location>
</feature>
<comment type="similarity">
    <text evidence="8">Belongs to the TRAFAC class dynamin-like GTPase superfamily. GB1/RHD3 GTPase family. RHD3 subfamily.</text>
</comment>
<evidence type="ECO:0000256" key="8">
    <source>
        <dbReference type="HAMAP-Rule" id="MF_03109"/>
    </source>
</evidence>
<dbReference type="Pfam" id="PF05879">
    <property type="entry name" value="RHD3_GTPase"/>
    <property type="match status" value="1"/>
</dbReference>
<proteinExistence type="inferred from homology"/>
<evidence type="ECO:0000256" key="6">
    <source>
        <dbReference type="ARBA" id="ARBA00023134"/>
    </source>
</evidence>
<evidence type="ECO:0000313" key="12">
    <source>
        <dbReference type="EMBL" id="KAJ2784518.1"/>
    </source>
</evidence>
<feature type="topological domain" description="Cytoplasmic" evidence="8">
    <location>
        <begin position="1"/>
        <end position="693"/>
    </location>
</feature>
<feature type="topological domain" description="Lumenal" evidence="8">
    <location>
        <begin position="715"/>
        <end position="717"/>
    </location>
</feature>
<keyword evidence="7 8" id="KW-0472">Membrane</keyword>
<reference evidence="12" key="1">
    <citation type="submission" date="2022-07" db="EMBL/GenBank/DDBJ databases">
        <title>Phylogenomic reconstructions and comparative analyses of Kickxellomycotina fungi.</title>
        <authorList>
            <person name="Reynolds N.K."/>
            <person name="Stajich J.E."/>
            <person name="Barry K."/>
            <person name="Grigoriev I.V."/>
            <person name="Crous P."/>
            <person name="Smith M.E."/>
        </authorList>
    </citation>
    <scope>NUCLEOTIDE SEQUENCE</scope>
    <source>
        <strain evidence="12">NBRC 105414</strain>
    </source>
</reference>
<dbReference type="GO" id="GO:0005789">
    <property type="term" value="C:endoplasmic reticulum membrane"/>
    <property type="evidence" value="ECO:0007669"/>
    <property type="project" value="UniProtKB-SubCell"/>
</dbReference>